<sequence>MAGDGAPRGRRVSLGAAGAAVGGRPAFPPLFGTGAHTARPDGGRACGPCGSAERRRLEDVTPHDLRATHATWVADRHGVMAAARRLGHSNASVTTRHYARAVEGRDREIADALDADHGTGNGSRDRMARTWHDEGEEDSPGVLTPV</sequence>
<dbReference type="GO" id="GO:0006310">
    <property type="term" value="P:DNA recombination"/>
    <property type="evidence" value="ECO:0007669"/>
    <property type="project" value="UniProtKB-KW"/>
</dbReference>
<name>A0A367FME0_9ACTN</name>
<gene>
    <name evidence="3" type="ORF">DQ384_08280</name>
</gene>
<feature type="region of interest" description="Disordered" evidence="2">
    <location>
        <begin position="109"/>
        <end position="146"/>
    </location>
</feature>
<keyword evidence="1" id="KW-0233">DNA recombination</keyword>
<evidence type="ECO:0000256" key="1">
    <source>
        <dbReference type="ARBA" id="ARBA00023172"/>
    </source>
</evidence>
<dbReference type="AlphaFoldDB" id="A0A367FME0"/>
<dbReference type="GO" id="GO:0003677">
    <property type="term" value="F:DNA binding"/>
    <property type="evidence" value="ECO:0007669"/>
    <property type="project" value="InterPro"/>
</dbReference>
<reference evidence="3 4" key="1">
    <citation type="submission" date="2018-06" db="EMBL/GenBank/DDBJ databases">
        <title>Sphaerisporangium craniellae sp. nov., isolated from a marine sponge in the South China Sea.</title>
        <authorList>
            <person name="Li L."/>
        </authorList>
    </citation>
    <scope>NUCLEOTIDE SEQUENCE [LARGE SCALE GENOMIC DNA]</scope>
    <source>
        <strain evidence="3 4">CCTCC AA 208026</strain>
    </source>
</reference>
<evidence type="ECO:0000313" key="4">
    <source>
        <dbReference type="Proteomes" id="UP000253094"/>
    </source>
</evidence>
<dbReference type="OrthoDB" id="4529782at2"/>
<dbReference type="EMBL" id="QOIL01000004">
    <property type="protein sequence ID" value="RCG31563.1"/>
    <property type="molecule type" value="Genomic_DNA"/>
</dbReference>
<evidence type="ECO:0008006" key="5">
    <source>
        <dbReference type="Google" id="ProtNLM"/>
    </source>
</evidence>
<accession>A0A367FME0</accession>
<dbReference type="InterPro" id="IPR011010">
    <property type="entry name" value="DNA_brk_join_enz"/>
</dbReference>
<evidence type="ECO:0000313" key="3">
    <source>
        <dbReference type="EMBL" id="RCG31563.1"/>
    </source>
</evidence>
<evidence type="ECO:0000256" key="2">
    <source>
        <dbReference type="SAM" id="MobiDB-lite"/>
    </source>
</evidence>
<dbReference type="Proteomes" id="UP000253094">
    <property type="component" value="Unassembled WGS sequence"/>
</dbReference>
<feature type="compositionally biased region" description="Basic and acidic residues" evidence="2">
    <location>
        <begin position="109"/>
        <end position="133"/>
    </location>
</feature>
<keyword evidence="4" id="KW-1185">Reference proteome</keyword>
<dbReference type="InterPro" id="IPR013762">
    <property type="entry name" value="Integrase-like_cat_sf"/>
</dbReference>
<protein>
    <recommendedName>
        <fullName evidence="5">Tyr recombinase domain-containing protein</fullName>
    </recommendedName>
</protein>
<proteinExistence type="predicted"/>
<dbReference type="Gene3D" id="1.10.443.10">
    <property type="entry name" value="Intergrase catalytic core"/>
    <property type="match status" value="1"/>
</dbReference>
<comment type="caution">
    <text evidence="3">The sequence shown here is derived from an EMBL/GenBank/DDBJ whole genome shotgun (WGS) entry which is preliminary data.</text>
</comment>
<dbReference type="GO" id="GO:0015074">
    <property type="term" value="P:DNA integration"/>
    <property type="evidence" value="ECO:0007669"/>
    <property type="project" value="InterPro"/>
</dbReference>
<dbReference type="SUPFAM" id="SSF56349">
    <property type="entry name" value="DNA breaking-rejoining enzymes"/>
    <property type="match status" value="1"/>
</dbReference>
<organism evidence="3 4">
    <name type="scientific">Sphaerisporangium album</name>
    <dbReference type="NCBI Taxonomy" id="509200"/>
    <lineage>
        <taxon>Bacteria</taxon>
        <taxon>Bacillati</taxon>
        <taxon>Actinomycetota</taxon>
        <taxon>Actinomycetes</taxon>
        <taxon>Streptosporangiales</taxon>
        <taxon>Streptosporangiaceae</taxon>
        <taxon>Sphaerisporangium</taxon>
    </lineage>
</organism>